<evidence type="ECO:0000259" key="7">
    <source>
        <dbReference type="Pfam" id="PF00482"/>
    </source>
</evidence>
<protein>
    <submittedName>
        <fullName evidence="9">Type II secretion system F family protein</fullName>
    </submittedName>
</protein>
<keyword evidence="2" id="KW-1003">Cell membrane</keyword>
<evidence type="ECO:0000256" key="2">
    <source>
        <dbReference type="ARBA" id="ARBA00022475"/>
    </source>
</evidence>
<evidence type="ECO:0000313" key="9">
    <source>
        <dbReference type="EMBL" id="RYV52223.1"/>
    </source>
</evidence>
<comment type="subcellular location">
    <subcellularLocation>
        <location evidence="1">Cell membrane</location>
        <topology evidence="1">Multi-pass membrane protein</topology>
    </subcellularLocation>
</comment>
<dbReference type="PANTHER" id="PTHR35007:SF2">
    <property type="entry name" value="PILUS ASSEMBLE PROTEIN"/>
    <property type="match status" value="1"/>
</dbReference>
<dbReference type="Pfam" id="PF19359">
    <property type="entry name" value="DUF5936"/>
    <property type="match status" value="1"/>
</dbReference>
<dbReference type="GO" id="GO:0005886">
    <property type="term" value="C:plasma membrane"/>
    <property type="evidence" value="ECO:0007669"/>
    <property type="project" value="UniProtKB-SubCell"/>
</dbReference>
<dbReference type="Pfam" id="PF00482">
    <property type="entry name" value="T2SSF"/>
    <property type="match status" value="1"/>
</dbReference>
<dbReference type="InterPro" id="IPR045980">
    <property type="entry name" value="DUF5936"/>
</dbReference>
<keyword evidence="4 6" id="KW-1133">Transmembrane helix</keyword>
<reference evidence="9 10" key="1">
    <citation type="submission" date="2019-01" db="EMBL/GenBank/DDBJ databases">
        <title>Novel species of Cellulomonas.</title>
        <authorList>
            <person name="Liu Q."/>
            <person name="Xin Y.-H."/>
        </authorList>
    </citation>
    <scope>NUCLEOTIDE SEQUENCE [LARGE SCALE GENOMIC DNA]</scope>
    <source>
        <strain evidence="9 10">HLT2-17</strain>
    </source>
</reference>
<gene>
    <name evidence="9" type="ORF">EUA98_04440</name>
</gene>
<dbReference type="PANTHER" id="PTHR35007">
    <property type="entry name" value="INTEGRAL MEMBRANE PROTEIN-RELATED"/>
    <property type="match status" value="1"/>
</dbReference>
<evidence type="ECO:0000256" key="1">
    <source>
        <dbReference type="ARBA" id="ARBA00004651"/>
    </source>
</evidence>
<feature type="domain" description="DUF5936" evidence="8">
    <location>
        <begin position="3"/>
        <end position="137"/>
    </location>
</feature>
<dbReference type="EMBL" id="SDWW01000007">
    <property type="protein sequence ID" value="RYV52223.1"/>
    <property type="molecule type" value="Genomic_DNA"/>
</dbReference>
<proteinExistence type="predicted"/>
<evidence type="ECO:0000256" key="5">
    <source>
        <dbReference type="ARBA" id="ARBA00023136"/>
    </source>
</evidence>
<evidence type="ECO:0000256" key="6">
    <source>
        <dbReference type="SAM" id="Phobius"/>
    </source>
</evidence>
<dbReference type="Proteomes" id="UP000293764">
    <property type="component" value="Unassembled WGS sequence"/>
</dbReference>
<keyword evidence="10" id="KW-1185">Reference proteome</keyword>
<evidence type="ECO:0000256" key="4">
    <source>
        <dbReference type="ARBA" id="ARBA00022989"/>
    </source>
</evidence>
<keyword evidence="5 6" id="KW-0472">Membrane</keyword>
<keyword evidence="3 6" id="KW-0812">Transmembrane</keyword>
<dbReference type="RefSeq" id="WP_130101463.1">
    <property type="nucleotide sequence ID" value="NZ_SDWW01000007.1"/>
</dbReference>
<dbReference type="InterPro" id="IPR042094">
    <property type="entry name" value="T2SS_GspF_sf"/>
</dbReference>
<evidence type="ECO:0000256" key="3">
    <source>
        <dbReference type="ARBA" id="ARBA00022692"/>
    </source>
</evidence>
<evidence type="ECO:0000259" key="8">
    <source>
        <dbReference type="Pfam" id="PF19359"/>
    </source>
</evidence>
<dbReference type="Gene3D" id="1.20.81.30">
    <property type="entry name" value="Type II secretion system (T2SS), domain F"/>
    <property type="match status" value="1"/>
</dbReference>
<feature type="domain" description="Type II secretion system protein GspF" evidence="7">
    <location>
        <begin position="154"/>
        <end position="280"/>
    </location>
</feature>
<feature type="transmembrane region" description="Helical" evidence="6">
    <location>
        <begin position="99"/>
        <end position="115"/>
    </location>
</feature>
<organism evidence="9 10">
    <name type="scientific">Pengzhenrongella frigida</name>
    <dbReference type="NCBI Taxonomy" id="1259133"/>
    <lineage>
        <taxon>Bacteria</taxon>
        <taxon>Bacillati</taxon>
        <taxon>Actinomycetota</taxon>
        <taxon>Actinomycetes</taxon>
        <taxon>Micrococcales</taxon>
        <taxon>Pengzhenrongella</taxon>
    </lineage>
</organism>
<name>A0A4Q5N4F8_9MICO</name>
<feature type="transmembrane region" description="Helical" evidence="6">
    <location>
        <begin position="263"/>
        <end position="286"/>
    </location>
</feature>
<dbReference type="OrthoDB" id="3362351at2"/>
<comment type="caution">
    <text evidence="9">The sequence shown here is derived from an EMBL/GenBank/DDBJ whole genome shotgun (WGS) entry which is preliminary data.</text>
</comment>
<feature type="transmembrane region" description="Helical" evidence="6">
    <location>
        <begin position="121"/>
        <end position="139"/>
    </location>
</feature>
<dbReference type="InterPro" id="IPR018076">
    <property type="entry name" value="T2SS_GspF_dom"/>
</dbReference>
<accession>A0A4Q5N4F8</accession>
<dbReference type="AlphaFoldDB" id="A0A4Q5N4F8"/>
<evidence type="ECO:0000313" key="10">
    <source>
        <dbReference type="Proteomes" id="UP000293764"/>
    </source>
</evidence>
<sequence length="296" mass="31978">MITLLISLSAALLVVLGAVGLRLLRTTGLELLPEVGADSGDGTKRAGVSGAFIDGVGSRFQRLFLTLYGTGRLGNLDVRLRRAGRPEGLTVNSYVQRQAGFVVIGVVAAALFAIVRQPLLGILLLVAFVVWMDLWLHLVGKSRIAQIDRELPDFLDVLGVTVTAGLSFRQSVERVCEFHDGPLAQEMQTALREMSIGVTRREAFIGVRDRTRSESVGTFVTALLQAEELGVPLAQALRDIAAEVRRERAQEVRRQAAKAAPKVALVVTTTMLPGAIILMIAGLILANREVFQNVFG</sequence>